<dbReference type="EMBL" id="RRYP01001741">
    <property type="protein sequence ID" value="TNV85548.1"/>
    <property type="molecule type" value="Genomic_DNA"/>
</dbReference>
<dbReference type="OrthoDB" id="325501at2759"/>
<evidence type="ECO:0000313" key="2">
    <source>
        <dbReference type="EMBL" id="TNV85548.1"/>
    </source>
</evidence>
<evidence type="ECO:0000256" key="1">
    <source>
        <dbReference type="SAM" id="Phobius"/>
    </source>
</evidence>
<organism evidence="2 3">
    <name type="scientific">Halteria grandinella</name>
    <dbReference type="NCBI Taxonomy" id="5974"/>
    <lineage>
        <taxon>Eukaryota</taxon>
        <taxon>Sar</taxon>
        <taxon>Alveolata</taxon>
        <taxon>Ciliophora</taxon>
        <taxon>Intramacronucleata</taxon>
        <taxon>Spirotrichea</taxon>
        <taxon>Stichotrichia</taxon>
        <taxon>Sporadotrichida</taxon>
        <taxon>Halteriidae</taxon>
        <taxon>Halteria</taxon>
    </lineage>
</organism>
<evidence type="ECO:0000313" key="3">
    <source>
        <dbReference type="Proteomes" id="UP000785679"/>
    </source>
</evidence>
<name>A0A8J8T8S8_HALGN</name>
<sequence>MDTLSPVTYTLPPCRDRDQQSSCWHMCDIRSVQDFTSYDNETRVLTFAPSHVPYATLYSMFCKIYDTGTPAKMTSAALLITVTLYSPENFKNLLVLAPYISNFTQFGEVTIQMGYPFSTELKKEDINDLLEVWVGVFGGSNKQFTWKCTKMMESSFMIQIRFQDVLDLSEKDFVSIKFKEPEKFYATAQSQVRVKLQKNFKIEMFVPAQQQIEDNEMIGRIGQQTSLGLKSFLYANFGMNLIMAASLQLLWGLINSLQLVVRTPLMGMKFPSNAKSFFSSFVLITNFDILPSQDLNTLFFNFNKVEYQDQFSDLGYDSVNAIDNMGSFLYYMILIISIVMIAHAFRLLGVSISHKKQAKFGNCFQAENLFQESDWGTSLEFYDQTLP</sequence>
<reference evidence="2" key="1">
    <citation type="submission" date="2019-06" db="EMBL/GenBank/DDBJ databases">
        <authorList>
            <person name="Zheng W."/>
        </authorList>
    </citation>
    <scope>NUCLEOTIDE SEQUENCE</scope>
    <source>
        <strain evidence="2">QDHG01</strain>
    </source>
</reference>
<keyword evidence="1" id="KW-0812">Transmembrane</keyword>
<keyword evidence="3" id="KW-1185">Reference proteome</keyword>
<accession>A0A8J8T8S8</accession>
<comment type="caution">
    <text evidence="2">The sequence shown here is derived from an EMBL/GenBank/DDBJ whole genome shotgun (WGS) entry which is preliminary data.</text>
</comment>
<protein>
    <submittedName>
        <fullName evidence="2">Uncharacterized protein</fullName>
    </submittedName>
</protein>
<feature type="transmembrane region" description="Helical" evidence="1">
    <location>
        <begin position="328"/>
        <end position="349"/>
    </location>
</feature>
<proteinExistence type="predicted"/>
<dbReference type="Proteomes" id="UP000785679">
    <property type="component" value="Unassembled WGS sequence"/>
</dbReference>
<keyword evidence="1" id="KW-1133">Transmembrane helix</keyword>
<feature type="transmembrane region" description="Helical" evidence="1">
    <location>
        <begin position="232"/>
        <end position="254"/>
    </location>
</feature>
<gene>
    <name evidence="2" type="ORF">FGO68_gene9769</name>
</gene>
<dbReference type="AlphaFoldDB" id="A0A8J8T8S8"/>
<keyword evidence="1" id="KW-0472">Membrane</keyword>